<evidence type="ECO:0000256" key="5">
    <source>
        <dbReference type="ARBA" id="ARBA00022927"/>
    </source>
</evidence>
<dbReference type="SMART" id="SM01227">
    <property type="entry name" value="GCK"/>
    <property type="match status" value="1"/>
</dbReference>
<evidence type="ECO:0000256" key="8">
    <source>
        <dbReference type="ARBA" id="ARBA00023128"/>
    </source>
</evidence>
<name>A0A1E3ID37_9TREE</name>
<evidence type="ECO:0000313" key="13">
    <source>
        <dbReference type="EMBL" id="WVN90199.1"/>
    </source>
</evidence>
<dbReference type="OrthoDB" id="7481291at2759"/>
<keyword evidence="14" id="KW-1185">Reference proteome</keyword>
<dbReference type="RefSeq" id="XP_066070899.1">
    <property type="nucleotide sequence ID" value="XM_066214802.1"/>
</dbReference>
<comment type="subcellular location">
    <subcellularLocation>
        <location evidence="2">Mitochondrion inner membrane</location>
        <topology evidence="2">Single-pass type II membrane protein</topology>
        <orientation evidence="2">Intermembrane side</orientation>
    </subcellularLocation>
</comment>
<dbReference type="GO" id="GO:0005758">
    <property type="term" value="C:mitochondrial intermembrane space"/>
    <property type="evidence" value="ECO:0007669"/>
    <property type="project" value="TreeGrafter"/>
</dbReference>
<comment type="cofactor">
    <cofactor evidence="1">
        <name>Cu(2+)</name>
        <dbReference type="ChEBI" id="CHEBI:29036"/>
    </cofactor>
</comment>
<dbReference type="GO" id="GO:0015035">
    <property type="term" value="F:protein-disulfide reductase activity"/>
    <property type="evidence" value="ECO:0007669"/>
    <property type="project" value="InterPro"/>
</dbReference>
<dbReference type="Pfam" id="PF06747">
    <property type="entry name" value="CHCH"/>
    <property type="match status" value="1"/>
</dbReference>
<dbReference type="InterPro" id="IPR039289">
    <property type="entry name" value="CHCHD4"/>
</dbReference>
<dbReference type="GO" id="GO:0045041">
    <property type="term" value="P:protein import into mitochondrial intermembrane space"/>
    <property type="evidence" value="ECO:0007669"/>
    <property type="project" value="InterPro"/>
</dbReference>
<accession>A0A1E3ID37</accession>
<keyword evidence="7" id="KW-0811">Translocation</keyword>
<dbReference type="VEuPathDB" id="FungiDB:L203_04110"/>
<evidence type="ECO:0000313" key="14">
    <source>
        <dbReference type="Proteomes" id="UP000094043"/>
    </source>
</evidence>
<dbReference type="Proteomes" id="UP000094043">
    <property type="component" value="Chromosome 7"/>
</dbReference>
<dbReference type="KEGG" id="cdep:91089644"/>
<keyword evidence="5" id="KW-0653">Protein transport</keyword>
<gene>
    <name evidence="13" type="ORF">L203_105435</name>
</gene>
<evidence type="ECO:0000256" key="9">
    <source>
        <dbReference type="ARBA" id="ARBA00023157"/>
    </source>
</evidence>
<keyword evidence="10" id="KW-0676">Redox-active center</keyword>
<dbReference type="InterPro" id="IPR012891">
    <property type="entry name" value="GCK_dom"/>
</dbReference>
<dbReference type="PANTHER" id="PTHR21622:SF0">
    <property type="entry name" value="COILED-COIL-HELIX-COILED-COIL-HELIX DOMAIN CONTAINING 4"/>
    <property type="match status" value="1"/>
</dbReference>
<feature type="compositionally biased region" description="Basic and acidic residues" evidence="12">
    <location>
        <begin position="224"/>
        <end position="237"/>
    </location>
</feature>
<feature type="compositionally biased region" description="Polar residues" evidence="12">
    <location>
        <begin position="213"/>
        <end position="223"/>
    </location>
</feature>
<dbReference type="PROSITE" id="PS51808">
    <property type="entry name" value="CHCH"/>
    <property type="match status" value="1"/>
</dbReference>
<evidence type="ECO:0000256" key="11">
    <source>
        <dbReference type="ARBA" id="ARBA00033150"/>
    </source>
</evidence>
<dbReference type="EMBL" id="CP143790">
    <property type="protein sequence ID" value="WVN90199.1"/>
    <property type="molecule type" value="Genomic_DNA"/>
</dbReference>
<evidence type="ECO:0000256" key="3">
    <source>
        <dbReference type="ARBA" id="ARBA00013714"/>
    </source>
</evidence>
<evidence type="ECO:0000256" key="12">
    <source>
        <dbReference type="SAM" id="MobiDB-lite"/>
    </source>
</evidence>
<reference evidence="13" key="3">
    <citation type="submission" date="2024-01" db="EMBL/GenBank/DDBJ databases">
        <authorList>
            <person name="Coelho M.A."/>
            <person name="David-Palma M."/>
            <person name="Shea T."/>
            <person name="Sun S."/>
            <person name="Cuomo C.A."/>
            <person name="Heitman J."/>
        </authorList>
    </citation>
    <scope>NUCLEOTIDE SEQUENCE</scope>
    <source>
        <strain evidence="13">CBS 7841</strain>
    </source>
</reference>
<feature type="compositionally biased region" description="Acidic residues" evidence="12">
    <location>
        <begin position="201"/>
        <end position="212"/>
    </location>
</feature>
<evidence type="ECO:0000256" key="1">
    <source>
        <dbReference type="ARBA" id="ARBA00001973"/>
    </source>
</evidence>
<dbReference type="AlphaFoldDB" id="A0A1E3ID37"/>
<keyword evidence="9" id="KW-1015">Disulfide bond</keyword>
<protein>
    <recommendedName>
        <fullName evidence="3">Mitochondrial intermembrane space import and assembly protein 40</fullName>
    </recommendedName>
    <alternativeName>
        <fullName evidence="11">Mitochondrial import inner membrane translocase TIM40</fullName>
    </alternativeName>
</protein>
<dbReference type="Gene3D" id="1.10.287.2900">
    <property type="match status" value="1"/>
</dbReference>
<evidence type="ECO:0000256" key="6">
    <source>
        <dbReference type="ARBA" id="ARBA00023002"/>
    </source>
</evidence>
<evidence type="ECO:0000256" key="7">
    <source>
        <dbReference type="ARBA" id="ARBA00023010"/>
    </source>
</evidence>
<evidence type="ECO:0000256" key="4">
    <source>
        <dbReference type="ARBA" id="ARBA00022448"/>
    </source>
</evidence>
<sequence length="244" mass="26534">MFSRSFAFASRSIRPITQRYLSTSSGPTASSPWWSSQAAGAAVAFTALSVAGLSIMSEKRKFEDPTVSPQESSIAQKNLKVPIHAREVREDKPEELVAEREREIAALSSPNVDDAADDAAKVLEEKQTEAAEPSAGAYNPETGEINWDCPCLGGMATGPCGEQFKAAFSCFVFSEAEPKGVDCVEKFKMMQDCFRDHPDIYGEEIADNEEDSSSTPQELQVSESRSEPQLEMAKDEPVTPAVLP</sequence>
<dbReference type="GeneID" id="91089644"/>
<keyword evidence="4" id="KW-0813">Transport</keyword>
<organism evidence="13 14">
    <name type="scientific">Cryptococcus depauperatus CBS 7841</name>
    <dbReference type="NCBI Taxonomy" id="1295531"/>
    <lineage>
        <taxon>Eukaryota</taxon>
        <taxon>Fungi</taxon>
        <taxon>Dikarya</taxon>
        <taxon>Basidiomycota</taxon>
        <taxon>Agaricomycotina</taxon>
        <taxon>Tremellomycetes</taxon>
        <taxon>Tremellales</taxon>
        <taxon>Cryptococcaceae</taxon>
        <taxon>Cryptococcus</taxon>
    </lineage>
</organism>
<feature type="region of interest" description="Disordered" evidence="12">
    <location>
        <begin position="200"/>
        <end position="244"/>
    </location>
</feature>
<keyword evidence="6" id="KW-0560">Oxidoreductase</keyword>
<dbReference type="InterPro" id="IPR010625">
    <property type="entry name" value="CHCH"/>
</dbReference>
<reference evidence="13" key="2">
    <citation type="journal article" date="2022" name="Elife">
        <title>Obligate sexual reproduction of a homothallic fungus closely related to the Cryptococcus pathogenic species complex.</title>
        <authorList>
            <person name="Passer A.R."/>
            <person name="Clancey S.A."/>
            <person name="Shea T."/>
            <person name="David-Palma M."/>
            <person name="Averette A.F."/>
            <person name="Boekhout T."/>
            <person name="Porcel B.M."/>
            <person name="Nowrousian M."/>
            <person name="Cuomo C.A."/>
            <person name="Sun S."/>
            <person name="Heitman J."/>
            <person name="Coelho M.A."/>
        </authorList>
    </citation>
    <scope>NUCLEOTIDE SEQUENCE</scope>
    <source>
        <strain evidence="13">CBS 7841</strain>
    </source>
</reference>
<dbReference type="PANTHER" id="PTHR21622">
    <property type="entry name" value="COILED-COIL-HELIX-COILED-COIL-HELIX DOMAIN CONTAINING 4"/>
    <property type="match status" value="1"/>
</dbReference>
<evidence type="ECO:0000256" key="10">
    <source>
        <dbReference type="ARBA" id="ARBA00023284"/>
    </source>
</evidence>
<keyword evidence="8" id="KW-0496">Mitochondrion</keyword>
<evidence type="ECO:0000256" key="2">
    <source>
        <dbReference type="ARBA" id="ARBA00004164"/>
    </source>
</evidence>
<reference evidence="13" key="1">
    <citation type="submission" date="2016-06" db="EMBL/GenBank/DDBJ databases">
        <authorList>
            <person name="Cuomo C."/>
            <person name="Litvintseva A."/>
            <person name="Heitman J."/>
            <person name="Chen Y."/>
            <person name="Sun S."/>
            <person name="Springer D."/>
            <person name="Dromer F."/>
            <person name="Young S."/>
            <person name="Zeng Q."/>
            <person name="Chapman S."/>
            <person name="Gujja S."/>
            <person name="Saif S."/>
            <person name="Birren B."/>
        </authorList>
    </citation>
    <scope>NUCLEOTIDE SEQUENCE</scope>
    <source>
        <strain evidence="13">CBS 7841</strain>
    </source>
</reference>
<dbReference type="GO" id="GO:0005743">
    <property type="term" value="C:mitochondrial inner membrane"/>
    <property type="evidence" value="ECO:0007669"/>
    <property type="project" value="UniProtKB-SubCell"/>
</dbReference>
<proteinExistence type="predicted"/>